<evidence type="ECO:0000256" key="1">
    <source>
        <dbReference type="SAM" id="MobiDB-lite"/>
    </source>
</evidence>
<feature type="compositionally biased region" description="Basic residues" evidence="1">
    <location>
        <begin position="28"/>
        <end position="38"/>
    </location>
</feature>
<dbReference type="Proteomes" id="UP000246073">
    <property type="component" value="Unassembled WGS sequence"/>
</dbReference>
<organism evidence="2 3">
    <name type="scientific">Ochrobactrum soli</name>
    <dbReference type="NCBI Taxonomy" id="2448455"/>
    <lineage>
        <taxon>Bacteria</taxon>
        <taxon>Pseudomonadati</taxon>
        <taxon>Pseudomonadota</taxon>
        <taxon>Alphaproteobacteria</taxon>
        <taxon>Hyphomicrobiales</taxon>
        <taxon>Brucellaceae</taxon>
        <taxon>Brucella/Ochrobactrum group</taxon>
        <taxon>Ochrobactrum</taxon>
    </lineage>
</organism>
<proteinExistence type="predicted"/>
<evidence type="ECO:0000313" key="2">
    <source>
        <dbReference type="EMBL" id="SPL64625.1"/>
    </source>
</evidence>
<evidence type="ECO:0000313" key="3">
    <source>
        <dbReference type="Proteomes" id="UP000246073"/>
    </source>
</evidence>
<sequence length="38" mass="4381">MFRPIVMERQDQTLKGTGGMHMCGQHAGRIRHRAGPRY</sequence>
<dbReference type="EMBL" id="OOFM01000005">
    <property type="protein sequence ID" value="SPL64625.1"/>
    <property type="molecule type" value="Genomic_DNA"/>
</dbReference>
<reference evidence="3" key="1">
    <citation type="submission" date="2017-12" db="EMBL/GenBank/DDBJ databases">
        <authorList>
            <person name="Diaz M."/>
        </authorList>
    </citation>
    <scope>NUCLEOTIDE SEQUENCE [LARGE SCALE GENOMIC DNA]</scope>
    <source>
        <strain evidence="3">FI11154</strain>
    </source>
</reference>
<accession>A0A2P9HKL0</accession>
<gene>
    <name evidence="2" type="ORF">OHAE_492</name>
</gene>
<protein>
    <submittedName>
        <fullName evidence="2">Uncharacterized protein</fullName>
    </submittedName>
</protein>
<name>A0A2P9HKL0_9HYPH</name>
<dbReference type="AlphaFoldDB" id="A0A2P9HKL0"/>
<feature type="region of interest" description="Disordered" evidence="1">
    <location>
        <begin position="15"/>
        <end position="38"/>
    </location>
</feature>